<dbReference type="AlphaFoldDB" id="F0NGF7"/>
<accession>F0NGF7</accession>
<dbReference type="eggNOG" id="arCOG02008">
    <property type="taxonomic scope" value="Archaea"/>
</dbReference>
<feature type="transmembrane region" description="Helical" evidence="1">
    <location>
        <begin position="5"/>
        <end position="23"/>
    </location>
</feature>
<name>F0NGF7_SACI5</name>
<dbReference type="EMBL" id="CP002425">
    <property type="protein sequence ID" value="ADX84529.1"/>
    <property type="molecule type" value="Genomic_DNA"/>
</dbReference>
<evidence type="ECO:0000256" key="1">
    <source>
        <dbReference type="SAM" id="Phobius"/>
    </source>
</evidence>
<dbReference type="HOGENOM" id="CLU_2204228_0_0_2"/>
<keyword evidence="1" id="KW-0472">Membrane</keyword>
<sequence length="107" mass="12544">MQFELVSFFIITALFLALIGIYHEATYPHNFVSLWFFHPIGYFLYTNRYLLIFVKKPIGISIILLMIIIGWILFFTIPWQSAAENEILGISILNCYAVLHRIPFDIN</sequence>
<dbReference type="Proteomes" id="UP000002664">
    <property type="component" value="Chromosome"/>
</dbReference>
<dbReference type="KEGG" id="sir:SiRe_0440"/>
<feature type="transmembrane region" description="Helical" evidence="1">
    <location>
        <begin position="29"/>
        <end position="46"/>
    </location>
</feature>
<evidence type="ECO:0000313" key="2">
    <source>
        <dbReference type="EMBL" id="ADX84529.1"/>
    </source>
</evidence>
<organism evidence="2 3">
    <name type="scientific">Saccharolobus islandicus (strain REY15A)</name>
    <name type="common">Sulfolobus islandicus</name>
    <dbReference type="NCBI Taxonomy" id="930945"/>
    <lineage>
        <taxon>Archaea</taxon>
        <taxon>Thermoproteota</taxon>
        <taxon>Thermoprotei</taxon>
        <taxon>Sulfolobales</taxon>
        <taxon>Sulfolobaceae</taxon>
        <taxon>Saccharolobus</taxon>
    </lineage>
</organism>
<feature type="transmembrane region" description="Helical" evidence="1">
    <location>
        <begin position="58"/>
        <end position="79"/>
    </location>
</feature>
<keyword evidence="3" id="KW-1185">Reference proteome</keyword>
<protein>
    <submittedName>
        <fullName evidence="2">Uncharacterized protein</fullName>
    </submittedName>
</protein>
<reference evidence="2 3" key="1">
    <citation type="journal article" date="2011" name="J. Bacteriol.">
        <title>Genome analyses of icelandic strains of Sulfolobus islandicus, model organisms for genetic and virus-host interaction studies.</title>
        <authorList>
            <person name="Guo L."/>
            <person name="Brugger K."/>
            <person name="Liu C."/>
            <person name="Shah S.A."/>
            <person name="Zheng H."/>
            <person name="Zhu Y."/>
            <person name="Wang S."/>
            <person name="Lillestol R.K."/>
            <person name="Chen L."/>
            <person name="Frank J."/>
            <person name="Prangishvili D."/>
            <person name="Paulin L."/>
            <person name="She Q."/>
            <person name="Huang L."/>
            <person name="Garrett R.A."/>
        </authorList>
    </citation>
    <scope>NUCLEOTIDE SEQUENCE [LARGE SCALE GENOMIC DNA]</scope>
    <source>
        <strain evidence="2 3">REY15A</strain>
    </source>
</reference>
<evidence type="ECO:0000313" key="3">
    <source>
        <dbReference type="Proteomes" id="UP000002664"/>
    </source>
</evidence>
<proteinExistence type="predicted"/>
<keyword evidence="1" id="KW-0812">Transmembrane</keyword>
<keyword evidence="1" id="KW-1133">Transmembrane helix</keyword>
<gene>
    <name evidence="2" type="ordered locus">SiRe_0440</name>
</gene>